<evidence type="ECO:0000313" key="5">
    <source>
        <dbReference type="EMBL" id="CCD23481.1"/>
    </source>
</evidence>
<dbReference type="PRINTS" id="PR00190">
    <property type="entry name" value="ACTIN"/>
</dbReference>
<evidence type="ECO:0000256" key="3">
    <source>
        <dbReference type="ARBA" id="ARBA00076361"/>
    </source>
</evidence>
<gene>
    <name evidence="5" type="primary">NDAI0B04460</name>
    <name evidence="5" type="ordered locus">NDAI_0B04460</name>
</gene>
<dbReference type="EMBL" id="HE580268">
    <property type="protein sequence ID" value="CCD23481.1"/>
    <property type="molecule type" value="Genomic_DNA"/>
</dbReference>
<dbReference type="KEGG" id="ndi:NDAI_0B04460"/>
<dbReference type="Gene3D" id="3.90.640.10">
    <property type="entry name" value="Actin, Chain A, domain 4"/>
    <property type="match status" value="1"/>
</dbReference>
<evidence type="ECO:0000313" key="6">
    <source>
        <dbReference type="Proteomes" id="UP000000689"/>
    </source>
</evidence>
<dbReference type="FunFam" id="3.30.420.40:FF:000050">
    <property type="entry name" value="Actin, alpha skeletal muscle"/>
    <property type="match status" value="1"/>
</dbReference>
<evidence type="ECO:0000256" key="1">
    <source>
        <dbReference type="ARBA" id="ARBA00038483"/>
    </source>
</evidence>
<comment type="similarity">
    <text evidence="1">Belongs to the actin family. ARP1 subfamily.</text>
</comment>
<dbReference type="InterPro" id="IPR004000">
    <property type="entry name" value="Actin"/>
</dbReference>
<dbReference type="GO" id="GO:0000132">
    <property type="term" value="P:establishment of mitotic spindle orientation"/>
    <property type="evidence" value="ECO:0007669"/>
    <property type="project" value="EnsemblFungi"/>
</dbReference>
<dbReference type="PANTHER" id="PTHR11937">
    <property type="entry name" value="ACTIN"/>
    <property type="match status" value="1"/>
</dbReference>
<dbReference type="GO" id="GO:0007097">
    <property type="term" value="P:nuclear migration"/>
    <property type="evidence" value="ECO:0007669"/>
    <property type="project" value="EnsemblFungi"/>
</dbReference>
<dbReference type="OrthoDB" id="5132116at2759"/>
<dbReference type="AlphaFoldDB" id="G0W6S0"/>
<dbReference type="SUPFAM" id="SSF53067">
    <property type="entry name" value="Actin-like ATPase domain"/>
    <property type="match status" value="2"/>
</dbReference>
<dbReference type="OMA" id="YTTWTGG"/>
<dbReference type="Pfam" id="PF00022">
    <property type="entry name" value="Actin"/>
    <property type="match status" value="1"/>
</dbReference>
<dbReference type="Gene3D" id="3.30.420.40">
    <property type="match status" value="2"/>
</dbReference>
<dbReference type="GO" id="GO:0031578">
    <property type="term" value="P:mitotic spindle orientation checkpoint signaling"/>
    <property type="evidence" value="ECO:0007669"/>
    <property type="project" value="EnsemblFungi"/>
</dbReference>
<dbReference type="FunFam" id="3.90.640.10:FF:000007">
    <property type="entry name" value="Actin like 7B"/>
    <property type="match status" value="1"/>
</dbReference>
<dbReference type="HOGENOM" id="CLU_027965_0_2_1"/>
<dbReference type="SMART" id="SM00268">
    <property type="entry name" value="ACTIN"/>
    <property type="match status" value="1"/>
</dbReference>
<dbReference type="RefSeq" id="XP_003668724.1">
    <property type="nucleotide sequence ID" value="XM_003668676.1"/>
</dbReference>
<evidence type="ECO:0000256" key="4">
    <source>
        <dbReference type="ARBA" id="ARBA00083222"/>
    </source>
</evidence>
<name>G0W6S0_NAUDC</name>
<evidence type="ECO:0000256" key="2">
    <source>
        <dbReference type="ARBA" id="ARBA00073387"/>
    </source>
</evidence>
<dbReference type="eggNOG" id="KOG0676">
    <property type="taxonomic scope" value="Eukaryota"/>
</dbReference>
<sequence>MNHNDIIYNQPIVIDNGSCIIKSGFSRQDKPAGFEYNLTGMPKYDKIMITGQLENLDKYIGNRAQSIRGLLRLQHPMNRGVVDNWDDMELLWWHIFNDTLNVQNIEEHPLLITEAPLTIEKQRHIMCERLFETFNIPSLYVANPSVLSLYASGNTTGCVVDCGDGYCSSTPIYEGFVLPASIRKMEVGGRDITEHLQFQIRKSSGISLYSSNEKEIVRTIKEKVCYISEDFNKSEESYYLRQDEMSCKFKLPDGKELTLNKERFRSPEVLFNPQLMGLENENVSAMCFESISKVDLELRPKLFSNILLTGGSTLFKGFGSRLLGDLQELTNNRAKIKILAPPERKYTSWIGGSILTGLSTFKNLWVTKSDWEESSGQKSFF</sequence>
<protein>
    <recommendedName>
        <fullName evidence="2">Centractin</fullName>
    </recommendedName>
    <alternativeName>
        <fullName evidence="3">Actin-like protein</fullName>
    </alternativeName>
    <alternativeName>
        <fullName evidence="4">Actin-related protein 1</fullName>
    </alternativeName>
</protein>
<dbReference type="STRING" id="1071378.G0W6S0"/>
<organism evidence="5 6">
    <name type="scientific">Naumovozyma dairenensis (strain ATCC 10597 / BCRC 20456 / CBS 421 / NBRC 0211 / NRRL Y-12639)</name>
    <name type="common">Saccharomyces dairenensis</name>
    <dbReference type="NCBI Taxonomy" id="1071378"/>
    <lineage>
        <taxon>Eukaryota</taxon>
        <taxon>Fungi</taxon>
        <taxon>Dikarya</taxon>
        <taxon>Ascomycota</taxon>
        <taxon>Saccharomycotina</taxon>
        <taxon>Saccharomycetes</taxon>
        <taxon>Saccharomycetales</taxon>
        <taxon>Saccharomycetaceae</taxon>
        <taxon>Naumovozyma</taxon>
    </lineage>
</organism>
<proteinExistence type="inferred from homology"/>
<reference evidence="5 6" key="1">
    <citation type="journal article" date="2011" name="Proc. Natl. Acad. Sci. U.S.A.">
        <title>Evolutionary erosion of yeast sex chromosomes by mating-type switching accidents.</title>
        <authorList>
            <person name="Gordon J.L."/>
            <person name="Armisen D."/>
            <person name="Proux-Wera E."/>
            <person name="Oheigeartaigh S.S."/>
            <person name="Byrne K.P."/>
            <person name="Wolfe K.H."/>
        </authorList>
    </citation>
    <scope>NUCLEOTIDE SEQUENCE [LARGE SCALE GENOMIC DNA]</scope>
    <source>
        <strain evidence="6">ATCC 10597 / BCRC 20456 / CBS 421 / NBRC 0211 / NRRL Y-12639</strain>
    </source>
</reference>
<dbReference type="GeneID" id="11496203"/>
<dbReference type="GO" id="GO:0005200">
    <property type="term" value="F:structural constituent of cytoskeleton"/>
    <property type="evidence" value="ECO:0007669"/>
    <property type="project" value="EnsemblFungi"/>
</dbReference>
<keyword evidence="6" id="KW-1185">Reference proteome</keyword>
<dbReference type="InterPro" id="IPR043129">
    <property type="entry name" value="ATPase_NBD"/>
</dbReference>
<dbReference type="GO" id="GO:0005869">
    <property type="term" value="C:dynactin complex"/>
    <property type="evidence" value="ECO:0007669"/>
    <property type="project" value="EnsemblFungi"/>
</dbReference>
<accession>G0W6S0</accession>
<dbReference type="Proteomes" id="UP000000689">
    <property type="component" value="Chromosome 2"/>
</dbReference>